<feature type="compositionally biased region" description="Basic residues" evidence="1">
    <location>
        <begin position="1"/>
        <end position="24"/>
    </location>
</feature>
<dbReference type="Proteomes" id="UP000305778">
    <property type="component" value="Unassembled WGS sequence"/>
</dbReference>
<feature type="region of interest" description="Disordered" evidence="1">
    <location>
        <begin position="1"/>
        <end position="96"/>
    </location>
</feature>
<proteinExistence type="predicted"/>
<evidence type="ECO:0000313" key="3">
    <source>
        <dbReference type="Proteomes" id="UP000305778"/>
    </source>
</evidence>
<evidence type="ECO:0000313" key="2">
    <source>
        <dbReference type="EMBL" id="TKA06379.1"/>
    </source>
</evidence>
<organism evidence="2 3">
    <name type="scientific">Actinacidiphila oryziradicis</name>
    <dbReference type="NCBI Taxonomy" id="2571141"/>
    <lineage>
        <taxon>Bacteria</taxon>
        <taxon>Bacillati</taxon>
        <taxon>Actinomycetota</taxon>
        <taxon>Actinomycetes</taxon>
        <taxon>Kitasatosporales</taxon>
        <taxon>Streptomycetaceae</taxon>
        <taxon>Actinacidiphila</taxon>
    </lineage>
</organism>
<sequence length="227" mass="25716">MRQRPHRLRDPRRLPRPHQHRHRPSHQEPPRRPATPRPGHRRGTAGRRLPGPHLGRAPRRPAGPPAPRRHHGCQDGAPPTSTNDKERGVSPTPHPVAAEQEWAARTLRQLQLPHTVRSEDDLLAFVSRYIGRTLVVVPTDGPIINGALDDWTGGSLAVRVPPTTSVADRRRLVCRGAARALYRHYGARNGQPDYSQPIEREIEYMAMALTEHLGHTSRATGRWRRRR</sequence>
<evidence type="ECO:0000256" key="1">
    <source>
        <dbReference type="SAM" id="MobiDB-lite"/>
    </source>
</evidence>
<gene>
    <name evidence="2" type="ORF">FCI23_31835</name>
</gene>
<name>A0A4V5MZ13_9ACTN</name>
<dbReference type="EMBL" id="SUMC01000039">
    <property type="protein sequence ID" value="TKA06379.1"/>
    <property type="molecule type" value="Genomic_DNA"/>
</dbReference>
<dbReference type="AlphaFoldDB" id="A0A4V5MZ13"/>
<feature type="compositionally biased region" description="Low complexity" evidence="1">
    <location>
        <begin position="46"/>
        <end position="55"/>
    </location>
</feature>
<accession>A0A4V5MZ13</accession>
<comment type="caution">
    <text evidence="2">The sequence shown here is derived from an EMBL/GenBank/DDBJ whole genome shotgun (WGS) entry which is preliminary data.</text>
</comment>
<protein>
    <submittedName>
        <fullName evidence="2">Uncharacterized protein</fullName>
    </submittedName>
</protein>
<keyword evidence="3" id="KW-1185">Reference proteome</keyword>
<dbReference type="OrthoDB" id="4144896at2"/>
<reference evidence="2 3" key="1">
    <citation type="submission" date="2019-04" db="EMBL/GenBank/DDBJ databases">
        <title>Streptomyces oryziradicis sp. nov., a novel actinomycete isolated from rhizosphere soil of rice (Oryza sativa L.).</title>
        <authorList>
            <person name="Li C."/>
        </authorList>
    </citation>
    <scope>NUCLEOTIDE SEQUENCE [LARGE SCALE GENOMIC DNA]</scope>
    <source>
        <strain evidence="2 3">NEAU-C40</strain>
    </source>
</reference>